<keyword evidence="1" id="KW-0862">Zinc</keyword>
<evidence type="ECO:0000256" key="1">
    <source>
        <dbReference type="PROSITE-ProRule" id="PRU00325"/>
    </source>
</evidence>
<feature type="compositionally biased region" description="Basic and acidic residues" evidence="2">
    <location>
        <begin position="30"/>
        <end position="45"/>
    </location>
</feature>
<organism evidence="4 5">
    <name type="scientific">Asanoa ishikariensis</name>
    <dbReference type="NCBI Taxonomy" id="137265"/>
    <lineage>
        <taxon>Bacteria</taxon>
        <taxon>Bacillati</taxon>
        <taxon>Actinomycetota</taxon>
        <taxon>Actinomycetes</taxon>
        <taxon>Micromonosporales</taxon>
        <taxon>Micromonosporaceae</taxon>
        <taxon>Asanoa</taxon>
    </lineage>
</organism>
<proteinExistence type="predicted"/>
<dbReference type="AlphaFoldDB" id="A0A1H3UN51"/>
<evidence type="ECO:0000259" key="3">
    <source>
        <dbReference type="PROSITE" id="PS50966"/>
    </source>
</evidence>
<dbReference type="STRING" id="137265.SAMN05421684_7594"/>
<sequence length="631" mass="65209">MRADLLALTTDALAALTNRGLVKRASRAVESGDRPTIRTDPDGSVHADFSDGVRTTLPPGGLVAAFCTCGATTTCRHALASILAYQADPPTVEPAEPATAWSPGTFTDADLAAAIGKRAFAAARRIARAGYQAQVHRPTATDHAPRVDLPACTVRFLVPHDLGYVHSDAAHGGTDHTVALAVWAFRVADEQDPAAARQQVDVGSGSTGPLGALDDAVALADDLLLDGAAHATPLLPAVAAVAKGLDGARLRWPLLALEDIADQLTAYAERSARYRPEQLAELLAELHARRRAAAKGARVLGTEEAAETQLRRVRLTGLGCRISSAGLEHTADIFLADPATATVLTLRHRWTHADGPAAGSRRVAGTTIAALAGGNLVSESAVRTASRRVRLPAGRLSRNSVLGSAGEWGDLPPGILAPDLAALTAELDRLPPRLIRPRVDAEAVRVVPVAEVRSVRYAPGDQRLDAVVADAAGGTATVSAVHRSASPGALDAVAEALPRARFLAGVVRRGRGGLVISPLAIVAGETVVVPDLATAGGPLAADGDAEDSDEIGRALDDALGLLAEVAHRGGHHLPPTYPERLRTAAATLTDTGLARCGQALAAVAGACGSPERLPTAWADAQIRLMVASDNR</sequence>
<dbReference type="GO" id="GO:0008270">
    <property type="term" value="F:zinc ion binding"/>
    <property type="evidence" value="ECO:0007669"/>
    <property type="project" value="UniProtKB-KW"/>
</dbReference>
<protein>
    <recommendedName>
        <fullName evidence="3">SWIM-type domain-containing protein</fullName>
    </recommendedName>
</protein>
<evidence type="ECO:0000313" key="4">
    <source>
        <dbReference type="EMBL" id="SDZ63787.1"/>
    </source>
</evidence>
<evidence type="ECO:0000256" key="2">
    <source>
        <dbReference type="SAM" id="MobiDB-lite"/>
    </source>
</evidence>
<dbReference type="Proteomes" id="UP000199632">
    <property type="component" value="Unassembled WGS sequence"/>
</dbReference>
<dbReference type="EMBL" id="FNQB01000005">
    <property type="protein sequence ID" value="SDZ63787.1"/>
    <property type="molecule type" value="Genomic_DNA"/>
</dbReference>
<dbReference type="OrthoDB" id="242553at2"/>
<keyword evidence="1" id="KW-0479">Metal-binding</keyword>
<keyword evidence="1" id="KW-0863">Zinc-finger</keyword>
<accession>A0A1H3UN51</accession>
<reference evidence="5" key="1">
    <citation type="submission" date="2016-10" db="EMBL/GenBank/DDBJ databases">
        <authorList>
            <person name="Varghese N."/>
            <person name="Submissions S."/>
        </authorList>
    </citation>
    <scope>NUCLEOTIDE SEQUENCE [LARGE SCALE GENOMIC DNA]</scope>
    <source>
        <strain evidence="5">DSM 44718</strain>
    </source>
</reference>
<gene>
    <name evidence="4" type="ORF">SAMN05421684_7594</name>
</gene>
<dbReference type="PROSITE" id="PS50966">
    <property type="entry name" value="ZF_SWIM"/>
    <property type="match status" value="1"/>
</dbReference>
<name>A0A1H3UN51_9ACTN</name>
<feature type="domain" description="SWIM-type" evidence="3">
    <location>
        <begin position="53"/>
        <end position="86"/>
    </location>
</feature>
<dbReference type="InterPro" id="IPR007527">
    <property type="entry name" value="Znf_SWIM"/>
</dbReference>
<evidence type="ECO:0000313" key="5">
    <source>
        <dbReference type="Proteomes" id="UP000199632"/>
    </source>
</evidence>
<keyword evidence="5" id="KW-1185">Reference proteome</keyword>
<dbReference type="RefSeq" id="WP_090803132.1">
    <property type="nucleotide sequence ID" value="NZ_BOND01000029.1"/>
</dbReference>
<feature type="region of interest" description="Disordered" evidence="2">
    <location>
        <begin position="24"/>
        <end position="45"/>
    </location>
</feature>